<name>A0ABP8EDV2_9FLAO</name>
<evidence type="ECO:0000313" key="6">
    <source>
        <dbReference type="Proteomes" id="UP001500027"/>
    </source>
</evidence>
<dbReference type="PROSITE" id="PS51762">
    <property type="entry name" value="GH16_2"/>
    <property type="match status" value="1"/>
</dbReference>
<comment type="caution">
    <text evidence="5">The sequence shown here is derived from an EMBL/GenBank/DDBJ whole genome shotgun (WGS) entry which is preliminary data.</text>
</comment>
<dbReference type="PANTHER" id="PTHR10963:SF55">
    <property type="entry name" value="GLYCOSIDE HYDROLASE FAMILY 16 PROTEIN"/>
    <property type="match status" value="1"/>
</dbReference>
<gene>
    <name evidence="5" type="ORF">GCM10022257_25330</name>
</gene>
<dbReference type="EMBL" id="BAABAV010000003">
    <property type="protein sequence ID" value="GAA4270432.1"/>
    <property type="molecule type" value="Genomic_DNA"/>
</dbReference>
<organism evidence="5 6">
    <name type="scientific">Hyunsoonleella aestuarii</name>
    <dbReference type="NCBI Taxonomy" id="912802"/>
    <lineage>
        <taxon>Bacteria</taxon>
        <taxon>Pseudomonadati</taxon>
        <taxon>Bacteroidota</taxon>
        <taxon>Flavobacteriia</taxon>
        <taxon>Flavobacteriales</taxon>
        <taxon>Flavobacteriaceae</taxon>
    </lineage>
</organism>
<dbReference type="InterPro" id="IPR013320">
    <property type="entry name" value="ConA-like_dom_sf"/>
</dbReference>
<dbReference type="Gene3D" id="2.60.120.200">
    <property type="match status" value="1"/>
</dbReference>
<feature type="signal peptide" evidence="3">
    <location>
        <begin position="1"/>
        <end position="19"/>
    </location>
</feature>
<sequence>MPKRYSLLFSLIISLTTLAQQTPIDFSESSHVFSSWGGSSFSLLVAQEEGEFAKNNSALEQGNYIDLSRPIDLDVEDEITLRFYAFDADAHNVVVKLENGTNPDVEVTVTAPSNQNDWSDLTFDFATVGGFGQYSRLTIRIDDGSSVPGTFRIDDINDGNIATDPHAIDVIYDDLVWEDNFDSGSTAVAINSTNWFHQTYAPFYDVNLKANTWFNGEKQHYTDRIDNSYLQNGELNIVLKREDYTPSAQPGAAALQFTSARLNSKFSFTYGRVDVRAKLPARTASWPAIWTLGTNIAEVGGYWYQSGVTNTGWPACGEIDIMEHGLHPDNTTSSAIHVPGRSGGNPFTETFGLTDVVNDYHIYSVNWSPNKIVFLIDDTPNYSVTKTQMEANGGTWVFDLDQYLLLNVAVGGFAGTPDFNDFNDSSMVIDYVRVYQEAPLSIDKVKANNFHVFPNPTRNEINIKTNINIDYIEFYDSFGKFILRKSQDVKSIKLDDFSSGLYLLNIYSNGSRIVKKVIVN</sequence>
<evidence type="ECO:0000256" key="2">
    <source>
        <dbReference type="ARBA" id="ARBA00022729"/>
    </source>
</evidence>
<dbReference type="Pfam" id="PF00722">
    <property type="entry name" value="Glyco_hydro_16"/>
    <property type="match status" value="1"/>
</dbReference>
<reference evidence="6" key="1">
    <citation type="journal article" date="2019" name="Int. J. Syst. Evol. Microbiol.">
        <title>The Global Catalogue of Microorganisms (GCM) 10K type strain sequencing project: providing services to taxonomists for standard genome sequencing and annotation.</title>
        <authorList>
            <consortium name="The Broad Institute Genomics Platform"/>
            <consortium name="The Broad Institute Genome Sequencing Center for Infectious Disease"/>
            <person name="Wu L."/>
            <person name="Ma J."/>
        </authorList>
    </citation>
    <scope>NUCLEOTIDE SEQUENCE [LARGE SCALE GENOMIC DNA]</scope>
    <source>
        <strain evidence="6">JCM 17452</strain>
    </source>
</reference>
<dbReference type="Proteomes" id="UP001500027">
    <property type="component" value="Unassembled WGS sequence"/>
</dbReference>
<keyword evidence="2 3" id="KW-0732">Signal</keyword>
<dbReference type="InterPro" id="IPR026444">
    <property type="entry name" value="Secre_tail"/>
</dbReference>
<proteinExistence type="inferred from homology"/>
<dbReference type="InterPro" id="IPR000757">
    <property type="entry name" value="Beta-glucanase-like"/>
</dbReference>
<evidence type="ECO:0000256" key="1">
    <source>
        <dbReference type="ARBA" id="ARBA00006865"/>
    </source>
</evidence>
<feature type="chain" id="PRO_5047241589" description="GH16 domain-containing protein" evidence="3">
    <location>
        <begin position="20"/>
        <end position="520"/>
    </location>
</feature>
<dbReference type="PANTHER" id="PTHR10963">
    <property type="entry name" value="GLYCOSYL HYDROLASE-RELATED"/>
    <property type="match status" value="1"/>
</dbReference>
<evidence type="ECO:0000259" key="4">
    <source>
        <dbReference type="PROSITE" id="PS51762"/>
    </source>
</evidence>
<dbReference type="Pfam" id="PF18962">
    <property type="entry name" value="Por_Secre_tail"/>
    <property type="match status" value="1"/>
</dbReference>
<feature type="domain" description="GH16" evidence="4">
    <location>
        <begin position="193"/>
        <end position="440"/>
    </location>
</feature>
<evidence type="ECO:0000313" key="5">
    <source>
        <dbReference type="EMBL" id="GAA4270432.1"/>
    </source>
</evidence>
<accession>A0ABP8EDV2</accession>
<dbReference type="NCBIfam" id="TIGR04183">
    <property type="entry name" value="Por_Secre_tail"/>
    <property type="match status" value="1"/>
</dbReference>
<dbReference type="CDD" id="cd08023">
    <property type="entry name" value="GH16_laminarinase_like"/>
    <property type="match status" value="1"/>
</dbReference>
<dbReference type="SUPFAM" id="SSF49899">
    <property type="entry name" value="Concanavalin A-like lectins/glucanases"/>
    <property type="match status" value="1"/>
</dbReference>
<keyword evidence="6" id="KW-1185">Reference proteome</keyword>
<protein>
    <recommendedName>
        <fullName evidence="4">GH16 domain-containing protein</fullName>
    </recommendedName>
</protein>
<dbReference type="InterPro" id="IPR050546">
    <property type="entry name" value="Glycosyl_Hydrlase_16"/>
</dbReference>
<comment type="similarity">
    <text evidence="1">Belongs to the glycosyl hydrolase 16 family.</text>
</comment>
<dbReference type="RefSeq" id="WP_139002813.1">
    <property type="nucleotide sequence ID" value="NZ_BAABAV010000003.1"/>
</dbReference>
<evidence type="ECO:0000256" key="3">
    <source>
        <dbReference type="SAM" id="SignalP"/>
    </source>
</evidence>